<evidence type="ECO:0000256" key="2">
    <source>
        <dbReference type="ARBA" id="ARBA00008900"/>
    </source>
</evidence>
<protein>
    <recommendedName>
        <fullName evidence="3 8">6-carboxy-5,6,7,8-tetrahydropterin synthase</fullName>
        <ecNumber evidence="8">4.-.-.-</ecNumber>
    </recommendedName>
</protein>
<name>A0ABW0I235_9BACL</name>
<reference evidence="10" key="1">
    <citation type="journal article" date="2019" name="Int. J. Syst. Evol. Microbiol.">
        <title>The Global Catalogue of Microorganisms (GCM) 10K type strain sequencing project: providing services to taxonomists for standard genome sequencing and annotation.</title>
        <authorList>
            <consortium name="The Broad Institute Genomics Platform"/>
            <consortium name="The Broad Institute Genome Sequencing Center for Infectious Disease"/>
            <person name="Wu L."/>
            <person name="Ma J."/>
        </authorList>
    </citation>
    <scope>NUCLEOTIDE SEQUENCE [LARGE SCALE GENOMIC DNA]</scope>
    <source>
        <strain evidence="10">CGMCC 1.18575</strain>
    </source>
</reference>
<dbReference type="PANTHER" id="PTHR12589">
    <property type="entry name" value="PYRUVOYL TETRAHYDROBIOPTERIN SYNTHASE"/>
    <property type="match status" value="1"/>
</dbReference>
<proteinExistence type="inferred from homology"/>
<evidence type="ECO:0000256" key="5">
    <source>
        <dbReference type="ARBA" id="ARBA00022833"/>
    </source>
</evidence>
<keyword evidence="5 8" id="KW-0862">Zinc</keyword>
<dbReference type="PANTHER" id="PTHR12589:SF7">
    <property type="entry name" value="6-PYRUVOYL TETRAHYDROBIOPTERIN SYNTHASE"/>
    <property type="match status" value="1"/>
</dbReference>
<keyword evidence="10" id="KW-1185">Reference proteome</keyword>
<dbReference type="PIRSF" id="PIRSF006113">
    <property type="entry name" value="PTP_synth"/>
    <property type="match status" value="1"/>
</dbReference>
<dbReference type="Pfam" id="PF01242">
    <property type="entry name" value="PTPS"/>
    <property type="match status" value="1"/>
</dbReference>
<accession>A0ABW0I235</accession>
<evidence type="ECO:0000313" key="10">
    <source>
        <dbReference type="Proteomes" id="UP001596113"/>
    </source>
</evidence>
<evidence type="ECO:0000256" key="6">
    <source>
        <dbReference type="ARBA" id="ARBA00023239"/>
    </source>
</evidence>
<keyword evidence="8" id="KW-0671">Queuosine biosynthesis</keyword>
<keyword evidence="6 8" id="KW-0456">Lyase</keyword>
<comment type="cofactor">
    <cofactor evidence="8">
        <name>Zn(2+)</name>
        <dbReference type="ChEBI" id="CHEBI:29105"/>
    </cofactor>
    <text evidence="8">Binds 1 zinc ion per subunit.</text>
</comment>
<dbReference type="EMBL" id="JBHSMI010000067">
    <property type="protein sequence ID" value="MFC5407369.1"/>
    <property type="molecule type" value="Genomic_DNA"/>
</dbReference>
<dbReference type="EC" id="4.-.-.-" evidence="8"/>
<evidence type="ECO:0000256" key="4">
    <source>
        <dbReference type="ARBA" id="ARBA00022723"/>
    </source>
</evidence>
<organism evidence="9 10">
    <name type="scientific">Cohnella soli</name>
    <dbReference type="NCBI Taxonomy" id="425005"/>
    <lineage>
        <taxon>Bacteria</taxon>
        <taxon>Bacillati</taxon>
        <taxon>Bacillota</taxon>
        <taxon>Bacilli</taxon>
        <taxon>Bacillales</taxon>
        <taxon>Paenibacillaceae</taxon>
        <taxon>Cohnella</taxon>
    </lineage>
</organism>
<evidence type="ECO:0000256" key="3">
    <source>
        <dbReference type="ARBA" id="ARBA00018141"/>
    </source>
</evidence>
<comment type="caution">
    <text evidence="9">The sequence shown here is derived from an EMBL/GenBank/DDBJ whole genome shotgun (WGS) entry which is preliminary data.</text>
</comment>
<dbReference type="Gene3D" id="3.30.479.10">
    <property type="entry name" value="6-pyruvoyl tetrahydropterin synthase/QueD"/>
    <property type="match status" value="1"/>
</dbReference>
<gene>
    <name evidence="9" type="ORF">ACFPOF_31955</name>
</gene>
<evidence type="ECO:0000313" key="9">
    <source>
        <dbReference type="EMBL" id="MFC5407369.1"/>
    </source>
</evidence>
<dbReference type="InterPro" id="IPR038418">
    <property type="entry name" value="6-PTP_synth/QueD_sf"/>
</dbReference>
<comment type="catalytic activity">
    <reaction evidence="7 8">
        <text>7,8-dihydroneopterin 3'-triphosphate + H2O = 6-carboxy-5,6,7,8-tetrahydropterin + triphosphate + acetaldehyde + 2 H(+)</text>
        <dbReference type="Rhea" id="RHEA:27966"/>
        <dbReference type="ChEBI" id="CHEBI:15343"/>
        <dbReference type="ChEBI" id="CHEBI:15377"/>
        <dbReference type="ChEBI" id="CHEBI:15378"/>
        <dbReference type="ChEBI" id="CHEBI:18036"/>
        <dbReference type="ChEBI" id="CHEBI:58462"/>
        <dbReference type="ChEBI" id="CHEBI:61032"/>
        <dbReference type="EC" id="4.1.2.50"/>
    </reaction>
</comment>
<comment type="pathway">
    <text evidence="1 8">Purine metabolism; 7-cyano-7-deazaguanine biosynthesis.</text>
</comment>
<dbReference type="InterPro" id="IPR007115">
    <property type="entry name" value="6-PTP_synth/QueD"/>
</dbReference>
<dbReference type="Proteomes" id="UP001596113">
    <property type="component" value="Unassembled WGS sequence"/>
</dbReference>
<evidence type="ECO:0000256" key="7">
    <source>
        <dbReference type="ARBA" id="ARBA00048807"/>
    </source>
</evidence>
<comment type="similarity">
    <text evidence="2 8">Belongs to the PTPS family. QueD subfamily.</text>
</comment>
<sequence>MAKVLLYKEAEFSASHRLYNEQLTEAENDTIYSKCAVEHGHNYRLVVGIEGEVDGKTGMVKNVSELNQILKKVVLNKCDHQRLSLLPEFKTIVPTLENLVVWIWGLLEPYLPGQQLKEVILYETDRTFAKYCGLGK</sequence>
<dbReference type="SUPFAM" id="SSF55620">
    <property type="entry name" value="Tetrahydrobiopterin biosynthesis enzymes-like"/>
    <property type="match status" value="1"/>
</dbReference>
<dbReference type="RefSeq" id="WP_378139972.1">
    <property type="nucleotide sequence ID" value="NZ_JBHSMI010000067.1"/>
</dbReference>
<evidence type="ECO:0000256" key="1">
    <source>
        <dbReference type="ARBA" id="ARBA00005061"/>
    </source>
</evidence>
<evidence type="ECO:0000256" key="8">
    <source>
        <dbReference type="PIRNR" id="PIRNR006113"/>
    </source>
</evidence>
<keyword evidence="4 8" id="KW-0479">Metal-binding</keyword>